<reference evidence="2 3" key="1">
    <citation type="submission" date="2021-10" db="EMBL/GenBank/DDBJ databases">
        <title>Whole-genome sequencing analysis of Laribacter hongkongensis: virulence gene profiles, carbohydrate-active enzyme prediction, and antimicrobial resistance characterization.</title>
        <authorList>
            <person name="Yuan P."/>
            <person name="Zhan Y."/>
            <person name="Chen D."/>
        </authorList>
    </citation>
    <scope>NUCLEOTIDE SEQUENCE [LARGE SCALE GENOMIC DNA]</scope>
    <source>
        <strain evidence="2 3">W67</strain>
    </source>
</reference>
<dbReference type="EMBL" id="JAJAXM010000005">
    <property type="protein sequence ID" value="MCG9025182.1"/>
    <property type="molecule type" value="Genomic_DNA"/>
</dbReference>
<sequence>MASSNTRLEPAGLDDWLDRDSTAGQKIQTRAGRDKDREQKRLKRASCKAEADALYQVERSRWASRCRKLRQKKQPGSPPPFVPSMRLVRLYLYGCGHDWPYIKAALARLRQQREAADEAGQQAGRDWKTALGADW</sequence>
<accession>A0ABD4SPR4</accession>
<feature type="region of interest" description="Disordered" evidence="1">
    <location>
        <begin position="1"/>
        <end position="43"/>
    </location>
</feature>
<evidence type="ECO:0000313" key="2">
    <source>
        <dbReference type="EMBL" id="MCG9025182.1"/>
    </source>
</evidence>
<name>A0ABD4SPR4_9NEIS</name>
<evidence type="ECO:0000313" key="3">
    <source>
        <dbReference type="Proteomes" id="UP001200247"/>
    </source>
</evidence>
<dbReference type="Proteomes" id="UP001200247">
    <property type="component" value="Unassembled WGS sequence"/>
</dbReference>
<dbReference type="RefSeq" id="WP_239893649.1">
    <property type="nucleotide sequence ID" value="NZ_JAJAXM010000005.1"/>
</dbReference>
<protein>
    <submittedName>
        <fullName evidence="2">Uncharacterized protein</fullName>
    </submittedName>
</protein>
<organism evidence="2 3">
    <name type="scientific">Laribacter hongkongensis</name>
    <dbReference type="NCBI Taxonomy" id="168471"/>
    <lineage>
        <taxon>Bacteria</taxon>
        <taxon>Pseudomonadati</taxon>
        <taxon>Pseudomonadota</taxon>
        <taxon>Betaproteobacteria</taxon>
        <taxon>Neisseriales</taxon>
        <taxon>Aquaspirillaceae</taxon>
        <taxon>Laribacter</taxon>
    </lineage>
</organism>
<gene>
    <name evidence="2" type="ORF">LH440_04565</name>
</gene>
<proteinExistence type="predicted"/>
<comment type="caution">
    <text evidence="2">The sequence shown here is derived from an EMBL/GenBank/DDBJ whole genome shotgun (WGS) entry which is preliminary data.</text>
</comment>
<dbReference type="AlphaFoldDB" id="A0ABD4SPR4"/>
<evidence type="ECO:0000256" key="1">
    <source>
        <dbReference type="SAM" id="MobiDB-lite"/>
    </source>
</evidence>